<proteinExistence type="predicted"/>
<dbReference type="Gramene" id="PVH63371">
    <property type="protein sequence ID" value="PVH63371"/>
    <property type="gene ID" value="PAHAL_2G015600"/>
</dbReference>
<dbReference type="EMBL" id="CM008047">
    <property type="protein sequence ID" value="PVH63371.1"/>
    <property type="molecule type" value="Genomic_DNA"/>
</dbReference>
<accession>A0A2T8KMG2</accession>
<gene>
    <name evidence="1" type="ORF">PAHAL_2G015600</name>
</gene>
<evidence type="ECO:0000313" key="1">
    <source>
        <dbReference type="EMBL" id="PVH63371.1"/>
    </source>
</evidence>
<reference evidence="1" key="1">
    <citation type="submission" date="2018-04" db="EMBL/GenBank/DDBJ databases">
        <title>WGS assembly of Panicum hallii.</title>
        <authorList>
            <person name="Lovell J."/>
            <person name="Jenkins J."/>
            <person name="Lowry D."/>
            <person name="Mamidi S."/>
            <person name="Sreedasyam A."/>
            <person name="Weng X."/>
            <person name="Barry K."/>
            <person name="Bonette J."/>
            <person name="Campitelli B."/>
            <person name="Daum C."/>
            <person name="Gordon S."/>
            <person name="Gould B."/>
            <person name="Lipzen A."/>
            <person name="Macqueen A."/>
            <person name="Palacio-Mejia J."/>
            <person name="Plott C."/>
            <person name="Shakirov E."/>
            <person name="Shu S."/>
            <person name="Yoshinaga Y."/>
            <person name="Zane M."/>
            <person name="Rokhsar D."/>
            <person name="Grimwood J."/>
            <person name="Schmutz J."/>
            <person name="Juenger T."/>
        </authorList>
    </citation>
    <scope>NUCLEOTIDE SEQUENCE [LARGE SCALE GENOMIC DNA]</scope>
    <source>
        <strain evidence="1">FIL2</strain>
    </source>
</reference>
<dbReference type="AlphaFoldDB" id="A0A2T8KMG2"/>
<name>A0A2T8KMG2_9POAL</name>
<protein>
    <submittedName>
        <fullName evidence="1">Uncharacterized protein</fullName>
    </submittedName>
</protein>
<dbReference type="Proteomes" id="UP000243499">
    <property type="component" value="Chromosome 2"/>
</dbReference>
<sequence length="94" mass="9892">MPALAMDLEAGAPRHPTKAMLNSGAAGRPDSVMPVLHPGKPASTCSSPLHCSLLHLDGKVLIIEAKRWMDSSCISCCTSSQLLPANPCAPMHNF</sequence>
<organism evidence="1">
    <name type="scientific">Panicum hallii</name>
    <dbReference type="NCBI Taxonomy" id="206008"/>
    <lineage>
        <taxon>Eukaryota</taxon>
        <taxon>Viridiplantae</taxon>
        <taxon>Streptophyta</taxon>
        <taxon>Embryophyta</taxon>
        <taxon>Tracheophyta</taxon>
        <taxon>Spermatophyta</taxon>
        <taxon>Magnoliopsida</taxon>
        <taxon>Liliopsida</taxon>
        <taxon>Poales</taxon>
        <taxon>Poaceae</taxon>
        <taxon>PACMAD clade</taxon>
        <taxon>Panicoideae</taxon>
        <taxon>Panicodae</taxon>
        <taxon>Paniceae</taxon>
        <taxon>Panicinae</taxon>
        <taxon>Panicum</taxon>
        <taxon>Panicum sect. Panicum</taxon>
    </lineage>
</organism>